<feature type="compositionally biased region" description="Low complexity" evidence="1">
    <location>
        <begin position="23"/>
        <end position="37"/>
    </location>
</feature>
<dbReference type="Proteomes" id="UP000625527">
    <property type="component" value="Unassembled WGS sequence"/>
</dbReference>
<sequence length="290" mass="29575">MTAARRLTTPLLAGTLLLALAACDAGGPDGPRPSSSPSAPPPTAEAAEPDAPGPDRPTLEVVPANESLRVRAEGLPGGRVVEVLPCAAEFVQLDRGAADAMCSFNSDAGVAVETSADGSLRTTVEPEAFLKINGHEVLCDTGCVLGVVTDGRTVRATAPFGLPDGVVVPEAPELTIESWSYDVRANTGTAVVTGSGFEPGADVDLSQCPVAADGRGVDGPDCLYEYGTAAVADADGGFRVDIAAYPLFQRSHGRHADEYVDCAARPAICAIGAPWVPGERVALATLDTAP</sequence>
<dbReference type="SUPFAM" id="SSF49319">
    <property type="entry name" value="Actinoxanthin-like"/>
    <property type="match status" value="1"/>
</dbReference>
<evidence type="ECO:0000313" key="4">
    <source>
        <dbReference type="Proteomes" id="UP000625527"/>
    </source>
</evidence>
<evidence type="ECO:0000256" key="1">
    <source>
        <dbReference type="SAM" id="MobiDB-lite"/>
    </source>
</evidence>
<name>A0ABR9MT99_9MICO</name>
<dbReference type="RefSeq" id="WP_192861168.1">
    <property type="nucleotide sequence ID" value="NZ_JADAQT010000040.1"/>
</dbReference>
<feature type="chain" id="PRO_5045796138" description="Neocarzinostatin family protein" evidence="2">
    <location>
        <begin position="22"/>
        <end position="290"/>
    </location>
</feature>
<feature type="region of interest" description="Disordered" evidence="1">
    <location>
        <begin position="23"/>
        <end position="56"/>
    </location>
</feature>
<evidence type="ECO:0008006" key="5">
    <source>
        <dbReference type="Google" id="ProtNLM"/>
    </source>
</evidence>
<reference evidence="3 4" key="1">
    <citation type="submission" date="2020-10" db="EMBL/GenBank/DDBJ databases">
        <title>Myceligenerans pegani sp. nov., an endophytic actinomycete isolated from Peganum harmala L. in Xinjiang, China.</title>
        <authorList>
            <person name="Xin L."/>
        </authorList>
    </citation>
    <scope>NUCLEOTIDE SEQUENCE [LARGE SCALE GENOMIC DNA]</scope>
    <source>
        <strain evidence="3 4">TRM65318</strain>
    </source>
</reference>
<comment type="caution">
    <text evidence="3">The sequence shown here is derived from an EMBL/GenBank/DDBJ whole genome shotgun (WGS) entry which is preliminary data.</text>
</comment>
<organism evidence="3 4">
    <name type="scientific">Myceligenerans pegani</name>
    <dbReference type="NCBI Taxonomy" id="2776917"/>
    <lineage>
        <taxon>Bacteria</taxon>
        <taxon>Bacillati</taxon>
        <taxon>Actinomycetota</taxon>
        <taxon>Actinomycetes</taxon>
        <taxon>Micrococcales</taxon>
        <taxon>Promicromonosporaceae</taxon>
        <taxon>Myceligenerans</taxon>
    </lineage>
</organism>
<protein>
    <recommendedName>
        <fullName evidence="5">Neocarzinostatin family protein</fullName>
    </recommendedName>
</protein>
<evidence type="ECO:0000313" key="3">
    <source>
        <dbReference type="EMBL" id="MBE1874603.1"/>
    </source>
</evidence>
<dbReference type="PROSITE" id="PS51257">
    <property type="entry name" value="PROKAR_LIPOPROTEIN"/>
    <property type="match status" value="1"/>
</dbReference>
<evidence type="ECO:0000256" key="2">
    <source>
        <dbReference type="SAM" id="SignalP"/>
    </source>
</evidence>
<dbReference type="InterPro" id="IPR027273">
    <property type="entry name" value="Neocarzinostatin-like"/>
</dbReference>
<accession>A0ABR9MT99</accession>
<feature type="signal peptide" evidence="2">
    <location>
        <begin position="1"/>
        <end position="21"/>
    </location>
</feature>
<dbReference type="Gene3D" id="2.60.40.230">
    <property type="entry name" value="Neocarzinostatin-like"/>
    <property type="match status" value="1"/>
</dbReference>
<gene>
    <name evidence="3" type="ORF">IHE71_02635</name>
</gene>
<keyword evidence="2" id="KW-0732">Signal</keyword>
<proteinExistence type="predicted"/>
<dbReference type="EMBL" id="JADAQT010000040">
    <property type="protein sequence ID" value="MBE1874603.1"/>
    <property type="molecule type" value="Genomic_DNA"/>
</dbReference>
<keyword evidence="4" id="KW-1185">Reference proteome</keyword>